<gene>
    <name evidence="2" type="ORF">PXH66_14000</name>
</gene>
<dbReference type="KEGG" id="slom:PXH66_14000"/>
<dbReference type="Gene3D" id="2.60.120.10">
    <property type="entry name" value="Jelly Rolls"/>
    <property type="match status" value="1"/>
</dbReference>
<dbReference type="PANTHER" id="PTHR33387">
    <property type="entry name" value="RMLC-LIKE JELLY ROLL FOLD PROTEIN"/>
    <property type="match status" value="1"/>
</dbReference>
<protein>
    <submittedName>
        <fullName evidence="2">Cupin domain-containing protein</fullName>
    </submittedName>
</protein>
<organism evidence="2 3">
    <name type="scientific">Synoicihabitans lomoniglobus</name>
    <dbReference type="NCBI Taxonomy" id="2909285"/>
    <lineage>
        <taxon>Bacteria</taxon>
        <taxon>Pseudomonadati</taxon>
        <taxon>Verrucomicrobiota</taxon>
        <taxon>Opitutia</taxon>
        <taxon>Opitutales</taxon>
        <taxon>Opitutaceae</taxon>
        <taxon>Synoicihabitans</taxon>
    </lineage>
</organism>
<sequence length="182" mass="20278">MLESHEFSSETHTAAQVVKALDLQPLDQEGGYFRRTAESGLWVKQVESTAEATRAYSVIYALFTPDAFSALHRLTTDEIWCWHAGDSLESLRLYPDGHGEWVLLGSHLAMGSRLQDVVAAGVWQGTKLVAGGRWALVSCIMAPEFRWEDFELGDRAELAQTYPNWRDAIANVTRANPPAGER</sequence>
<dbReference type="AlphaFoldDB" id="A0AAE9ZYC5"/>
<accession>A0AAE9ZYC5</accession>
<dbReference type="PANTHER" id="PTHR33387:SF3">
    <property type="entry name" value="DUF985 DOMAIN-CONTAINING PROTEIN"/>
    <property type="match status" value="1"/>
</dbReference>
<dbReference type="Pfam" id="PF06172">
    <property type="entry name" value="Cupin_5"/>
    <property type="match status" value="1"/>
</dbReference>
<proteinExistence type="predicted"/>
<dbReference type="InterPro" id="IPR014710">
    <property type="entry name" value="RmlC-like_jellyroll"/>
</dbReference>
<dbReference type="SUPFAM" id="SSF51182">
    <property type="entry name" value="RmlC-like cupins"/>
    <property type="match status" value="1"/>
</dbReference>
<evidence type="ECO:0000259" key="1">
    <source>
        <dbReference type="Pfam" id="PF06172"/>
    </source>
</evidence>
<keyword evidence="3" id="KW-1185">Reference proteome</keyword>
<name>A0AAE9ZYC5_9BACT</name>
<dbReference type="RefSeq" id="WP_330929174.1">
    <property type="nucleotide sequence ID" value="NZ_CP119075.1"/>
</dbReference>
<dbReference type="CDD" id="cd06121">
    <property type="entry name" value="cupin_YML079wp"/>
    <property type="match status" value="1"/>
</dbReference>
<evidence type="ECO:0000313" key="3">
    <source>
        <dbReference type="Proteomes" id="UP001218638"/>
    </source>
</evidence>
<dbReference type="EMBL" id="CP119075">
    <property type="protein sequence ID" value="WED63448.1"/>
    <property type="molecule type" value="Genomic_DNA"/>
</dbReference>
<dbReference type="InterPro" id="IPR011051">
    <property type="entry name" value="RmlC_Cupin_sf"/>
</dbReference>
<dbReference type="InterPro" id="IPR039935">
    <property type="entry name" value="YML079W-like"/>
</dbReference>
<reference evidence="2" key="1">
    <citation type="submission" date="2023-03" db="EMBL/GenBank/DDBJ databases">
        <title>Lomoglobus Profundus gen. nov., sp. nov., a novel member of the phylum Verrucomicrobia, isolated from deep-marine sediment of South China Sea.</title>
        <authorList>
            <person name="Ahmad T."/>
            <person name="Ishaq S.E."/>
            <person name="Wang F."/>
        </authorList>
    </citation>
    <scope>NUCLEOTIDE SEQUENCE</scope>
    <source>
        <strain evidence="2">LMO-M01</strain>
    </source>
</reference>
<dbReference type="Proteomes" id="UP001218638">
    <property type="component" value="Chromosome"/>
</dbReference>
<evidence type="ECO:0000313" key="2">
    <source>
        <dbReference type="EMBL" id="WED63448.1"/>
    </source>
</evidence>
<feature type="domain" description="DUF985" evidence="1">
    <location>
        <begin position="16"/>
        <end position="152"/>
    </location>
</feature>
<dbReference type="InterPro" id="IPR009327">
    <property type="entry name" value="Cupin_DUF985"/>
</dbReference>